<keyword evidence="4 5" id="KW-0472">Membrane</keyword>
<organism evidence="6 7">
    <name type="scientific">Rhizobium etli (strain ATCC 51251 / DSM 11541 / JCM 21823 / NBRC 15573 / CFN 42)</name>
    <dbReference type="NCBI Taxonomy" id="347834"/>
    <lineage>
        <taxon>Bacteria</taxon>
        <taxon>Pseudomonadati</taxon>
        <taxon>Pseudomonadota</taxon>
        <taxon>Alphaproteobacteria</taxon>
        <taxon>Hyphomicrobiales</taxon>
        <taxon>Rhizobiaceae</taxon>
        <taxon>Rhizobium/Agrobacterium group</taxon>
        <taxon>Rhizobium</taxon>
    </lineage>
</organism>
<dbReference type="eggNOG" id="COG2259">
    <property type="taxonomic scope" value="Bacteria"/>
</dbReference>
<keyword evidence="3 5" id="KW-1133">Transmembrane helix</keyword>
<proteinExistence type="predicted"/>
<sequence length="157" mass="16803">MNGLFRLGFSQAGKQSTDLAAENCNVTVGREAVASAALRRVHPPRSPTLTALIMRTSESRLAAAPTITDTAKTSQHERNPMLSSIHLLQPHLLSLLRIISSLVLFSYGTQKILHFPAAASVPPMGSLSWIAGLLELTLGFLVLVGFQTRIAAFVLSG</sequence>
<gene>
    <name evidence="6" type="ordered locus">RHE_CH03641</name>
</gene>
<evidence type="ECO:0000313" key="7">
    <source>
        <dbReference type="Proteomes" id="UP000001936"/>
    </source>
</evidence>
<dbReference type="GO" id="GO:0016020">
    <property type="term" value="C:membrane"/>
    <property type="evidence" value="ECO:0007669"/>
    <property type="project" value="UniProtKB-SubCell"/>
</dbReference>
<accession>Q2K440</accession>
<dbReference type="InterPro" id="IPR032808">
    <property type="entry name" value="DoxX"/>
</dbReference>
<dbReference type="Pfam" id="PF07681">
    <property type="entry name" value="DoxX"/>
    <property type="match status" value="1"/>
</dbReference>
<evidence type="ECO:0000313" key="6">
    <source>
        <dbReference type="EMBL" id="ABC92396.1"/>
    </source>
</evidence>
<evidence type="ECO:0008006" key="8">
    <source>
        <dbReference type="Google" id="ProtNLM"/>
    </source>
</evidence>
<feature type="transmembrane region" description="Helical" evidence="5">
    <location>
        <begin position="127"/>
        <end position="146"/>
    </location>
</feature>
<reference evidence="6 7" key="1">
    <citation type="journal article" date="2006" name="Proc. Natl. Acad. Sci. U.S.A.">
        <title>The partitioned Rhizobium etli genome: genetic and metabolic redundancy in seven interacting replicons.</title>
        <authorList>
            <person name="Gonzalez V."/>
            <person name="Santamaria R.I."/>
            <person name="Bustos P."/>
            <person name="Hernandez-Gonzalez I."/>
            <person name="Medrano-Soto A."/>
            <person name="Moreno-Hagelsieb G."/>
            <person name="Janga S.C."/>
            <person name="Ramirez M.A."/>
            <person name="Jimenez-Jacinto V."/>
            <person name="Collado-Vides J."/>
            <person name="Davila G."/>
        </authorList>
    </citation>
    <scope>NUCLEOTIDE SEQUENCE [LARGE SCALE GENOMIC DNA]</scope>
    <source>
        <strain evidence="7">ATCC 51251 / DSM 11541 / JCM 21823 / NBRC 15573 / CFN 42</strain>
    </source>
</reference>
<evidence type="ECO:0000256" key="4">
    <source>
        <dbReference type="ARBA" id="ARBA00023136"/>
    </source>
</evidence>
<protein>
    <recommendedName>
        <fullName evidence="8">DoxX-like protein</fullName>
    </recommendedName>
</protein>
<dbReference type="HOGENOM" id="CLU_1676440_0_0_5"/>
<keyword evidence="2 5" id="KW-0812">Transmembrane</keyword>
<comment type="subcellular location">
    <subcellularLocation>
        <location evidence="1">Membrane</location>
        <topology evidence="1">Multi-pass membrane protein</topology>
    </subcellularLocation>
</comment>
<evidence type="ECO:0000256" key="2">
    <source>
        <dbReference type="ARBA" id="ARBA00022692"/>
    </source>
</evidence>
<name>Q2K440_RHIEC</name>
<dbReference type="KEGG" id="ret:RHE_CH03641"/>
<dbReference type="AlphaFoldDB" id="Q2K440"/>
<evidence type="ECO:0000256" key="3">
    <source>
        <dbReference type="ARBA" id="ARBA00022989"/>
    </source>
</evidence>
<dbReference type="EMBL" id="CP000133">
    <property type="protein sequence ID" value="ABC92396.1"/>
    <property type="molecule type" value="Genomic_DNA"/>
</dbReference>
<dbReference type="Proteomes" id="UP000001936">
    <property type="component" value="Chromosome"/>
</dbReference>
<evidence type="ECO:0000256" key="5">
    <source>
        <dbReference type="SAM" id="Phobius"/>
    </source>
</evidence>
<keyword evidence="7" id="KW-1185">Reference proteome</keyword>
<evidence type="ECO:0000256" key="1">
    <source>
        <dbReference type="ARBA" id="ARBA00004141"/>
    </source>
</evidence>